<gene>
    <name evidence="2" type="ORF">ZEAMMB73_Zm00001d034047</name>
</gene>
<accession>A0A1D6L4W6</accession>
<name>A0A1D6L4W6_MAIZE</name>
<dbReference type="EMBL" id="CM007647">
    <property type="protein sequence ID" value="ONM09423.1"/>
    <property type="molecule type" value="Genomic_DNA"/>
</dbReference>
<reference evidence="2" key="1">
    <citation type="submission" date="2015-12" db="EMBL/GenBank/DDBJ databases">
        <title>Update maize B73 reference genome by single molecule sequencing technologies.</title>
        <authorList>
            <consortium name="Maize Genome Sequencing Project"/>
            <person name="Ware D."/>
        </authorList>
    </citation>
    <scope>NUCLEOTIDE SEQUENCE [LARGE SCALE GENOMIC DNA]</scope>
    <source>
        <tissue evidence="2">Seedling</tissue>
    </source>
</reference>
<proteinExistence type="predicted"/>
<sequence length="117" mass="12749">MPEHPASSLAGTNAARCKQGSEKEAKPMVPTLFCFFVESFIVGPLLFQLGEFEAEAASPPQLAWQGEGGMLSHDPPQPEHFFQALESNPCLQPTYHTMDMNQQPVPAPGGCYPAWMS</sequence>
<organism evidence="2">
    <name type="scientific">Zea mays</name>
    <name type="common">Maize</name>
    <dbReference type="NCBI Taxonomy" id="4577"/>
    <lineage>
        <taxon>Eukaryota</taxon>
        <taxon>Viridiplantae</taxon>
        <taxon>Streptophyta</taxon>
        <taxon>Embryophyta</taxon>
        <taxon>Tracheophyta</taxon>
        <taxon>Spermatophyta</taxon>
        <taxon>Magnoliopsida</taxon>
        <taxon>Liliopsida</taxon>
        <taxon>Poales</taxon>
        <taxon>Poaceae</taxon>
        <taxon>PACMAD clade</taxon>
        <taxon>Panicoideae</taxon>
        <taxon>Andropogonodae</taxon>
        <taxon>Andropogoneae</taxon>
        <taxon>Tripsacinae</taxon>
        <taxon>Zea</taxon>
    </lineage>
</organism>
<dbReference type="AlphaFoldDB" id="A0A1D6L4W6"/>
<dbReference type="ExpressionAtlas" id="A0A1D6L4W6">
    <property type="expression patterns" value="baseline and differential"/>
</dbReference>
<evidence type="ECO:0000313" key="2">
    <source>
        <dbReference type="EMBL" id="ONM09423.1"/>
    </source>
</evidence>
<feature type="region of interest" description="Disordered" evidence="1">
    <location>
        <begin position="1"/>
        <end position="22"/>
    </location>
</feature>
<evidence type="ECO:0000256" key="1">
    <source>
        <dbReference type="SAM" id="MobiDB-lite"/>
    </source>
</evidence>
<protein>
    <submittedName>
        <fullName evidence="2">MADS24</fullName>
    </submittedName>
</protein>
<dbReference type="EMBL" id="CM007647">
    <property type="protein sequence ID" value="ONM09421.1"/>
    <property type="molecule type" value="Genomic_DNA"/>
</dbReference>